<dbReference type="InterPro" id="IPR013525">
    <property type="entry name" value="ABC2_TM"/>
</dbReference>
<evidence type="ECO:0000256" key="5">
    <source>
        <dbReference type="ARBA" id="ARBA00023251"/>
    </source>
</evidence>
<feature type="transmembrane region" description="Helical" evidence="6">
    <location>
        <begin position="151"/>
        <end position="172"/>
    </location>
</feature>
<dbReference type="PANTHER" id="PTHR43229">
    <property type="entry name" value="NODULATION PROTEIN J"/>
    <property type="match status" value="1"/>
</dbReference>
<keyword evidence="4 6" id="KW-0472">Membrane</keyword>
<organism evidence="8 9">
    <name type="scientific">Amycolatopsis carbonis</name>
    <dbReference type="NCBI Taxonomy" id="715471"/>
    <lineage>
        <taxon>Bacteria</taxon>
        <taxon>Bacillati</taxon>
        <taxon>Actinomycetota</taxon>
        <taxon>Actinomycetes</taxon>
        <taxon>Pseudonocardiales</taxon>
        <taxon>Pseudonocardiaceae</taxon>
        <taxon>Amycolatopsis</taxon>
    </lineage>
</organism>
<comment type="subcellular location">
    <subcellularLocation>
        <location evidence="6">Cell membrane</location>
        <topology evidence="6">Multi-pass membrane protein</topology>
    </subcellularLocation>
    <subcellularLocation>
        <location evidence="1">Membrane</location>
        <topology evidence="1">Multi-pass membrane protein</topology>
    </subcellularLocation>
</comment>
<evidence type="ECO:0000256" key="4">
    <source>
        <dbReference type="ARBA" id="ARBA00023136"/>
    </source>
</evidence>
<keyword evidence="5" id="KW-0046">Antibiotic resistance</keyword>
<dbReference type="GO" id="GO:0140359">
    <property type="term" value="F:ABC-type transporter activity"/>
    <property type="evidence" value="ECO:0007669"/>
    <property type="project" value="InterPro"/>
</dbReference>
<evidence type="ECO:0000313" key="9">
    <source>
        <dbReference type="Proteomes" id="UP001236014"/>
    </source>
</evidence>
<reference evidence="8 9" key="1">
    <citation type="submission" date="2023-06" db="EMBL/GenBank/DDBJ databases">
        <authorList>
            <person name="Oyuntsetseg B."/>
            <person name="Kim S.B."/>
        </authorList>
    </citation>
    <scope>NUCLEOTIDE SEQUENCE [LARGE SCALE GENOMIC DNA]</scope>
    <source>
        <strain evidence="8 9">2-15</strain>
    </source>
</reference>
<dbReference type="PROSITE" id="PS51012">
    <property type="entry name" value="ABC_TM2"/>
    <property type="match status" value="1"/>
</dbReference>
<keyword evidence="9" id="KW-1185">Reference proteome</keyword>
<feature type="transmembrane region" description="Helical" evidence="6">
    <location>
        <begin position="184"/>
        <end position="205"/>
    </location>
</feature>
<accession>A0A9Y2IM96</accession>
<dbReference type="InterPro" id="IPR047817">
    <property type="entry name" value="ABC2_TM_bact-type"/>
</dbReference>
<dbReference type="GO" id="GO:0046677">
    <property type="term" value="P:response to antibiotic"/>
    <property type="evidence" value="ECO:0007669"/>
    <property type="project" value="UniProtKB-KW"/>
</dbReference>
<proteinExistence type="inferred from homology"/>
<dbReference type="AlphaFoldDB" id="A0A9Y2IM96"/>
<keyword evidence="6" id="KW-0813">Transport</keyword>
<dbReference type="PIRSF" id="PIRSF006648">
    <property type="entry name" value="DrrB"/>
    <property type="match status" value="1"/>
</dbReference>
<evidence type="ECO:0000256" key="1">
    <source>
        <dbReference type="ARBA" id="ARBA00004141"/>
    </source>
</evidence>
<gene>
    <name evidence="8" type="ORF">QRX50_20330</name>
</gene>
<keyword evidence="6" id="KW-1003">Cell membrane</keyword>
<dbReference type="InterPro" id="IPR051784">
    <property type="entry name" value="Nod_factor_ABC_transporter"/>
</dbReference>
<feature type="transmembrane region" description="Helical" evidence="6">
    <location>
        <begin position="77"/>
        <end position="96"/>
    </location>
</feature>
<name>A0A9Y2IM96_9PSEU</name>
<dbReference type="KEGG" id="acab:QRX50_20330"/>
<feature type="transmembrane region" description="Helical" evidence="6">
    <location>
        <begin position="40"/>
        <end position="57"/>
    </location>
</feature>
<feature type="transmembrane region" description="Helical" evidence="6">
    <location>
        <begin position="117"/>
        <end position="145"/>
    </location>
</feature>
<dbReference type="GO" id="GO:0043190">
    <property type="term" value="C:ATP-binding cassette (ABC) transporter complex"/>
    <property type="evidence" value="ECO:0007669"/>
    <property type="project" value="InterPro"/>
</dbReference>
<evidence type="ECO:0000256" key="3">
    <source>
        <dbReference type="ARBA" id="ARBA00022989"/>
    </source>
</evidence>
<dbReference type="Proteomes" id="UP001236014">
    <property type="component" value="Chromosome"/>
</dbReference>
<comment type="similarity">
    <text evidence="6">Belongs to the ABC-2 integral membrane protein family.</text>
</comment>
<feature type="domain" description="ABC transmembrane type-2" evidence="7">
    <location>
        <begin position="38"/>
        <end position="273"/>
    </location>
</feature>
<evidence type="ECO:0000256" key="6">
    <source>
        <dbReference type="RuleBase" id="RU361157"/>
    </source>
</evidence>
<sequence>MTAMTTPMAFAAAAKRRALRTGVRRGLTEFRQQWTNRDDVLGQVVWLVLILTTLFFMRDAHLPGTSFSLGTATVPSVLGAGIVFNGLSGAAGQLVIDREDGTLLRAKATPNGMLGYLLGKIVSLSLMQVAGLVVVLVPCLFLFSGLASDGVWSWLNLLWVLVLGLLATLPLGAPIGSLIRDPRAMALVMLPVTGLTAISGIFYPITALPVWVQDVAQVFPMYWLGLGMRSALLPDSAVVVEIGQSWRPWWTLGVLVVWSVIGLALAPVLLRRMARRESGSSVAERRERALQRV</sequence>
<evidence type="ECO:0000256" key="2">
    <source>
        <dbReference type="ARBA" id="ARBA00022692"/>
    </source>
</evidence>
<evidence type="ECO:0000259" key="7">
    <source>
        <dbReference type="PROSITE" id="PS51012"/>
    </source>
</evidence>
<keyword evidence="2 6" id="KW-0812">Transmembrane</keyword>
<feature type="transmembrane region" description="Helical" evidence="6">
    <location>
        <begin position="249"/>
        <end position="270"/>
    </location>
</feature>
<dbReference type="Pfam" id="PF01061">
    <property type="entry name" value="ABC2_membrane"/>
    <property type="match status" value="1"/>
</dbReference>
<dbReference type="EMBL" id="CP127294">
    <property type="protein sequence ID" value="WIX82940.1"/>
    <property type="molecule type" value="Genomic_DNA"/>
</dbReference>
<protein>
    <recommendedName>
        <fullName evidence="6">Transport permease protein</fullName>
    </recommendedName>
</protein>
<dbReference type="InterPro" id="IPR000412">
    <property type="entry name" value="ABC_2_transport"/>
</dbReference>
<dbReference type="PANTHER" id="PTHR43229:SF2">
    <property type="entry name" value="NODULATION PROTEIN J"/>
    <property type="match status" value="1"/>
</dbReference>
<keyword evidence="3 6" id="KW-1133">Transmembrane helix</keyword>
<evidence type="ECO:0000313" key="8">
    <source>
        <dbReference type="EMBL" id="WIX82940.1"/>
    </source>
</evidence>